<dbReference type="OrthoDB" id="5894408at2"/>
<evidence type="ECO:0000259" key="3">
    <source>
        <dbReference type="PROSITE" id="PS50887"/>
    </source>
</evidence>
<keyword evidence="1" id="KW-0812">Transmembrane</keyword>
<keyword evidence="1" id="KW-0472">Membrane</keyword>
<dbReference type="PANTHER" id="PTHR33121:SF79">
    <property type="entry name" value="CYCLIC DI-GMP PHOSPHODIESTERASE PDED-RELATED"/>
    <property type="match status" value="1"/>
</dbReference>
<dbReference type="EMBL" id="MWPV01000001">
    <property type="protein sequence ID" value="OUL59754.1"/>
    <property type="molecule type" value="Genomic_DNA"/>
</dbReference>
<dbReference type="PROSITE" id="PS50887">
    <property type="entry name" value="GGDEF"/>
    <property type="match status" value="1"/>
</dbReference>
<evidence type="ECO:0000313" key="5">
    <source>
        <dbReference type="Proteomes" id="UP000194841"/>
    </source>
</evidence>
<dbReference type="Pfam" id="PF00990">
    <property type="entry name" value="GGDEF"/>
    <property type="match status" value="1"/>
</dbReference>
<dbReference type="AlphaFoldDB" id="A0A244CW10"/>
<dbReference type="InterPro" id="IPR035919">
    <property type="entry name" value="EAL_sf"/>
</dbReference>
<dbReference type="Gene3D" id="6.10.340.10">
    <property type="match status" value="1"/>
</dbReference>
<dbReference type="PROSITE" id="PS50883">
    <property type="entry name" value="EAL"/>
    <property type="match status" value="1"/>
</dbReference>
<dbReference type="Gene3D" id="3.30.70.270">
    <property type="match status" value="1"/>
</dbReference>
<feature type="domain" description="GGDEF" evidence="3">
    <location>
        <begin position="275"/>
        <end position="405"/>
    </location>
</feature>
<evidence type="ECO:0000259" key="2">
    <source>
        <dbReference type="PROSITE" id="PS50883"/>
    </source>
</evidence>
<evidence type="ECO:0008006" key="6">
    <source>
        <dbReference type="Google" id="ProtNLM"/>
    </source>
</evidence>
<proteinExistence type="predicted"/>
<name>A0A244CW10_PSEDV</name>
<keyword evidence="1" id="KW-1133">Transmembrane helix</keyword>
<dbReference type="SMART" id="SM00052">
    <property type="entry name" value="EAL"/>
    <property type="match status" value="1"/>
</dbReference>
<sequence>MLVVFLGGSMGLARHLMSVFSLFLLTLLLISACAIIFLARYQVQQQSVEQTQFMANMIVSQVQHGIEHDSSTDIASLINTTASKGPIKLLSLTDISNEQLIHQYYHRTSQGPALLAGVKFLYLISPPIKKSFTNSSGDKFVLTIQLQNISLAPFAGQVIVSLFIGYLLLAICLSFYIRRFSRSITQSLSAIESQSNALTNKHFPVLKPIKSVKEVERLVQVHNDMTEQVKSFINELSERLEHAKKSLYKDELTQLGNRRLFIAQLSQALHESETYNGALIFIRLNQFELIRQQEGFNIARSLLEDIIHASQLTLKQDGNFELYRVNEYEFASILKDVLQDDVIDRIHQLSAEFSELQNRYQRKKQVLIGATVFQAKETISDVLIRVDDALNMASKEPHLFHFNSENSELSKVSSLLKSREAVLNVIEEASLKFCQQRVVLADEINNMFAEVLSSFEYKNQPIPARLLQAQAEKFHCVEYFDKRIIEIVKLAYLNSELILPASINLSPYSMLDEKFNNWLTELSHSYADFFSSVIWEFDEASLSQIKNATSIVHRLQSMGSKVAVDHFGMGDNTLKMLRMWHVDVIKIDGSFIHDLDADQANWSFLETIVQLAHSLGITVVCEQIETDKEARWARQLGMDGLQGFQIAHPMTNFNLKS</sequence>
<dbReference type="SUPFAM" id="SSF55073">
    <property type="entry name" value="Nucleotide cyclase"/>
    <property type="match status" value="1"/>
</dbReference>
<dbReference type="InterPro" id="IPR029787">
    <property type="entry name" value="Nucleotide_cyclase"/>
</dbReference>
<evidence type="ECO:0000313" key="4">
    <source>
        <dbReference type="EMBL" id="OUL59754.1"/>
    </source>
</evidence>
<dbReference type="InterPro" id="IPR050706">
    <property type="entry name" value="Cyclic-di-GMP_PDE-like"/>
</dbReference>
<gene>
    <name evidence="4" type="ORF">B1199_05955</name>
</gene>
<dbReference type="InterPro" id="IPR000160">
    <property type="entry name" value="GGDEF_dom"/>
</dbReference>
<dbReference type="Gene3D" id="3.20.20.450">
    <property type="entry name" value="EAL domain"/>
    <property type="match status" value="1"/>
</dbReference>
<dbReference type="InterPro" id="IPR043128">
    <property type="entry name" value="Rev_trsase/Diguanyl_cyclase"/>
</dbReference>
<reference evidence="4 5" key="1">
    <citation type="submission" date="2017-02" db="EMBL/GenBank/DDBJ databases">
        <title>Pseudoalteromonas ulvae TC14 Genome.</title>
        <authorList>
            <person name="Molmeret M."/>
        </authorList>
    </citation>
    <scope>NUCLEOTIDE SEQUENCE [LARGE SCALE GENOMIC DNA]</scope>
    <source>
        <strain evidence="4">TC14</strain>
    </source>
</reference>
<feature type="domain" description="EAL" evidence="2">
    <location>
        <begin position="415"/>
        <end position="657"/>
    </location>
</feature>
<comment type="caution">
    <text evidence="4">The sequence shown here is derived from an EMBL/GenBank/DDBJ whole genome shotgun (WGS) entry which is preliminary data.</text>
</comment>
<dbReference type="InterPro" id="IPR001633">
    <property type="entry name" value="EAL_dom"/>
</dbReference>
<dbReference type="GO" id="GO:0071111">
    <property type="term" value="F:cyclic-guanylate-specific phosphodiesterase activity"/>
    <property type="evidence" value="ECO:0007669"/>
    <property type="project" value="InterPro"/>
</dbReference>
<keyword evidence="5" id="KW-1185">Reference proteome</keyword>
<protein>
    <recommendedName>
        <fullName evidence="6">GGDEF domain-containing protein</fullName>
    </recommendedName>
</protein>
<dbReference type="SMART" id="SM00267">
    <property type="entry name" value="GGDEF"/>
    <property type="match status" value="1"/>
</dbReference>
<dbReference type="Pfam" id="PF00563">
    <property type="entry name" value="EAL"/>
    <property type="match status" value="1"/>
</dbReference>
<accession>A0A244CW10</accession>
<dbReference type="Proteomes" id="UP000194841">
    <property type="component" value="Unassembled WGS sequence"/>
</dbReference>
<organism evidence="4 5">
    <name type="scientific">Pseudoalteromonas ulvae</name>
    <dbReference type="NCBI Taxonomy" id="107327"/>
    <lineage>
        <taxon>Bacteria</taxon>
        <taxon>Pseudomonadati</taxon>
        <taxon>Pseudomonadota</taxon>
        <taxon>Gammaproteobacteria</taxon>
        <taxon>Alteromonadales</taxon>
        <taxon>Pseudoalteromonadaceae</taxon>
        <taxon>Pseudoalteromonas</taxon>
    </lineage>
</organism>
<dbReference type="SUPFAM" id="SSF141868">
    <property type="entry name" value="EAL domain-like"/>
    <property type="match status" value="1"/>
</dbReference>
<evidence type="ECO:0000256" key="1">
    <source>
        <dbReference type="SAM" id="Phobius"/>
    </source>
</evidence>
<dbReference type="PANTHER" id="PTHR33121">
    <property type="entry name" value="CYCLIC DI-GMP PHOSPHODIESTERASE PDEF"/>
    <property type="match status" value="1"/>
</dbReference>
<dbReference type="CDD" id="cd01948">
    <property type="entry name" value="EAL"/>
    <property type="match status" value="1"/>
</dbReference>
<feature type="transmembrane region" description="Helical" evidence="1">
    <location>
        <begin position="154"/>
        <end position="177"/>
    </location>
</feature>